<protein>
    <submittedName>
        <fullName evidence="3">Acid stress-induced BolA-like protein IbaG/YrbA</fullName>
    </submittedName>
</protein>
<gene>
    <name evidence="3" type="ORF">EV696_11394</name>
</gene>
<evidence type="ECO:0000256" key="1">
    <source>
        <dbReference type="ARBA" id="ARBA00005578"/>
    </source>
</evidence>
<dbReference type="InterPro" id="IPR050961">
    <property type="entry name" value="BolA/IbaG_stress_morph_reg"/>
</dbReference>
<name>A0A4R6UMC1_9GAMM</name>
<dbReference type="AlphaFoldDB" id="A0A4R6UMC1"/>
<keyword evidence="4" id="KW-1185">Reference proteome</keyword>
<accession>A0A4R6UMC1</accession>
<comment type="caution">
    <text evidence="3">The sequence shown here is derived from an EMBL/GenBank/DDBJ whole genome shotgun (WGS) entry which is preliminary data.</text>
</comment>
<evidence type="ECO:0000313" key="3">
    <source>
        <dbReference type="EMBL" id="TDQ46553.1"/>
    </source>
</evidence>
<reference evidence="3 4" key="1">
    <citation type="submission" date="2019-03" db="EMBL/GenBank/DDBJ databases">
        <title>Genomic Encyclopedia of Type Strains, Phase IV (KMG-IV): sequencing the most valuable type-strain genomes for metagenomic binning, comparative biology and taxonomic classification.</title>
        <authorList>
            <person name="Goeker M."/>
        </authorList>
    </citation>
    <scope>NUCLEOTIDE SEQUENCE [LARGE SCALE GENOMIC DNA]</scope>
    <source>
        <strain evidence="3 4">DSM 103792</strain>
    </source>
</reference>
<evidence type="ECO:0000256" key="2">
    <source>
        <dbReference type="RuleBase" id="RU003860"/>
    </source>
</evidence>
<organism evidence="3 4">
    <name type="scientific">Permianibacter aggregans</name>
    <dbReference type="NCBI Taxonomy" id="1510150"/>
    <lineage>
        <taxon>Bacteria</taxon>
        <taxon>Pseudomonadati</taxon>
        <taxon>Pseudomonadota</taxon>
        <taxon>Gammaproteobacteria</taxon>
        <taxon>Pseudomonadales</taxon>
        <taxon>Pseudomonadaceae</taxon>
        <taxon>Permianibacter</taxon>
    </lineage>
</organism>
<dbReference type="Gene3D" id="3.30.300.90">
    <property type="entry name" value="BolA-like"/>
    <property type="match status" value="1"/>
</dbReference>
<comment type="similarity">
    <text evidence="1 2">Belongs to the BolA/IbaG family.</text>
</comment>
<sequence length="79" mass="8707">MAISVEALQQRVQQAFPGDSVNATGDGYHFQLTVVSERFDGLRTVQRQQKVYAIVNDWIANGELHALTMKTLTPSEAAS</sequence>
<dbReference type="InterPro" id="IPR002634">
    <property type="entry name" value="BolA"/>
</dbReference>
<dbReference type="SUPFAM" id="SSF82657">
    <property type="entry name" value="BolA-like"/>
    <property type="match status" value="1"/>
</dbReference>
<dbReference type="RefSeq" id="WP_133591816.1">
    <property type="nucleotide sequence ID" value="NZ_CP037953.1"/>
</dbReference>
<dbReference type="Proteomes" id="UP000295375">
    <property type="component" value="Unassembled WGS sequence"/>
</dbReference>
<proteinExistence type="inferred from homology"/>
<dbReference type="EMBL" id="SNYM01000013">
    <property type="protein sequence ID" value="TDQ46553.1"/>
    <property type="molecule type" value="Genomic_DNA"/>
</dbReference>
<dbReference type="PANTHER" id="PTHR46229">
    <property type="entry name" value="BOLA TRANSCRIPTION REGULATOR"/>
    <property type="match status" value="1"/>
</dbReference>
<evidence type="ECO:0000313" key="4">
    <source>
        <dbReference type="Proteomes" id="UP000295375"/>
    </source>
</evidence>
<dbReference type="Pfam" id="PF01722">
    <property type="entry name" value="BolA"/>
    <property type="match status" value="1"/>
</dbReference>
<dbReference type="PANTHER" id="PTHR46229:SF4">
    <property type="entry name" value="ACID STRESS PROTEIN IBAG"/>
    <property type="match status" value="1"/>
</dbReference>
<dbReference type="OrthoDB" id="9812890at2"/>
<dbReference type="PIRSF" id="PIRSF003113">
    <property type="entry name" value="BolA"/>
    <property type="match status" value="1"/>
</dbReference>
<dbReference type="InterPro" id="IPR036065">
    <property type="entry name" value="BolA-like_sf"/>
</dbReference>